<evidence type="ECO:0000256" key="8">
    <source>
        <dbReference type="SAM" id="Phobius"/>
    </source>
</evidence>
<dbReference type="InterPro" id="IPR011009">
    <property type="entry name" value="Kinase-like_dom_sf"/>
</dbReference>
<keyword evidence="13" id="KW-1185">Reference proteome</keyword>
<proteinExistence type="predicted"/>
<name>A0A7M7NFV5_STRPU</name>
<feature type="domain" description="Protein kinase" evidence="10">
    <location>
        <begin position="252"/>
        <end position="491"/>
    </location>
</feature>
<evidence type="ECO:0000256" key="5">
    <source>
        <dbReference type="ARBA" id="ARBA00023180"/>
    </source>
</evidence>
<dbReference type="PROSITE" id="PS50835">
    <property type="entry name" value="IG_LIKE"/>
    <property type="match status" value="1"/>
</dbReference>
<feature type="region of interest" description="Disordered" evidence="7">
    <location>
        <begin position="195"/>
        <end position="221"/>
    </location>
</feature>
<dbReference type="SUPFAM" id="SSF56112">
    <property type="entry name" value="Protein kinase-like (PK-like)"/>
    <property type="match status" value="1"/>
</dbReference>
<dbReference type="PRINTS" id="PR00109">
    <property type="entry name" value="TYRKINASE"/>
</dbReference>
<dbReference type="AlphaFoldDB" id="A0A7M7NFV5"/>
<dbReference type="Proteomes" id="UP000007110">
    <property type="component" value="Unassembled WGS sequence"/>
</dbReference>
<feature type="chain" id="PRO_5029848808" evidence="9">
    <location>
        <begin position="34"/>
        <end position="491"/>
    </location>
</feature>
<dbReference type="GO" id="GO:0007169">
    <property type="term" value="P:cell surface receptor protein tyrosine kinase signaling pathway"/>
    <property type="evidence" value="ECO:0000318"/>
    <property type="project" value="GO_Central"/>
</dbReference>
<comment type="subcellular location">
    <subcellularLocation>
        <location evidence="1">Membrane</location>
        <topology evidence="1">Single-pass membrane protein</topology>
    </subcellularLocation>
</comment>
<dbReference type="OrthoDB" id="1668230at2759"/>
<keyword evidence="4 8" id="KW-0472">Membrane</keyword>
<dbReference type="GeneID" id="115918442"/>
<dbReference type="InterPro" id="IPR001245">
    <property type="entry name" value="Ser-Thr/Tyr_kinase_cat_dom"/>
</dbReference>
<feature type="signal peptide" evidence="9">
    <location>
        <begin position="1"/>
        <end position="33"/>
    </location>
</feature>
<evidence type="ECO:0000256" key="1">
    <source>
        <dbReference type="ARBA" id="ARBA00004167"/>
    </source>
</evidence>
<evidence type="ECO:0000256" key="4">
    <source>
        <dbReference type="ARBA" id="ARBA00023136"/>
    </source>
</evidence>
<dbReference type="OMA" id="MASAQSW"/>
<dbReference type="PANTHER" id="PTHR24416">
    <property type="entry name" value="TYROSINE-PROTEIN KINASE RECEPTOR"/>
    <property type="match status" value="1"/>
</dbReference>
<keyword evidence="3 8" id="KW-1133">Transmembrane helix</keyword>
<evidence type="ECO:0000256" key="3">
    <source>
        <dbReference type="ARBA" id="ARBA00022989"/>
    </source>
</evidence>
<dbReference type="Gene3D" id="3.30.200.20">
    <property type="entry name" value="Phosphorylase Kinase, domain 1"/>
    <property type="match status" value="1"/>
</dbReference>
<keyword evidence="5" id="KW-0325">Glycoprotein</keyword>
<organism evidence="12 13">
    <name type="scientific">Strongylocentrotus purpuratus</name>
    <name type="common">Purple sea urchin</name>
    <dbReference type="NCBI Taxonomy" id="7668"/>
    <lineage>
        <taxon>Eukaryota</taxon>
        <taxon>Metazoa</taxon>
        <taxon>Echinodermata</taxon>
        <taxon>Eleutherozoa</taxon>
        <taxon>Echinozoa</taxon>
        <taxon>Echinoidea</taxon>
        <taxon>Euechinoidea</taxon>
        <taxon>Echinacea</taxon>
        <taxon>Camarodonta</taxon>
        <taxon>Echinidea</taxon>
        <taxon>Strongylocentrotidae</taxon>
        <taxon>Strongylocentrotus</taxon>
    </lineage>
</organism>
<keyword evidence="6" id="KW-0393">Immunoglobulin domain</keyword>
<reference evidence="12" key="2">
    <citation type="submission" date="2021-01" db="UniProtKB">
        <authorList>
            <consortium name="EnsemblMetazoa"/>
        </authorList>
    </citation>
    <scope>IDENTIFICATION</scope>
</reference>
<evidence type="ECO:0000259" key="11">
    <source>
        <dbReference type="PROSITE" id="PS50835"/>
    </source>
</evidence>
<dbReference type="SMART" id="SM00409">
    <property type="entry name" value="IG"/>
    <property type="match status" value="1"/>
</dbReference>
<dbReference type="InterPro" id="IPR013783">
    <property type="entry name" value="Ig-like_fold"/>
</dbReference>
<sequence length="491" mass="54359">MWFPLISKGRMDFPSFCLGLALFRFTMIPMASAQSWTDPQTTYVTAGRNTSLICSINVLPPSNTSNVLTWIDSGLSIFSGTTRLTPLAKYDNFHVNLTGDGASVGSTLHITSAERADEGMFSCIYGDASQNLTSEVASLHVEAEPGACNEDLYRRLAIAFGAITCLLFFVVALFIFLFQRLRRARLDTGKWEVPHTSGNGGTHEHVRNTRNNETSEREMSENDLPITVTTTERVPTAKQVGARVPSKNIRFYSQIGPIGALPFGQVWRGEIRGVPGKEKKKIEAAVRDLSGLEGVQDNLLEAVTALWELPDHINLVKCLGCCVEQAFIVYEYVLCGTLLTYLQTNAGKTRSSYRVYANVRSVVRRVKEPDLFTFAWQIAKGMAFLSSQKIVHGNLRASNVLLSKNKICKIADYGLTGITQTSKTVHRWLSPEAMLTGTCSTESDVWSYGVLLWELVTLGAQPYPGVSDCELTERITNGYIMRRPLHCGEDL</sequence>
<evidence type="ECO:0000256" key="6">
    <source>
        <dbReference type="ARBA" id="ARBA00023319"/>
    </source>
</evidence>
<dbReference type="InterPro" id="IPR003599">
    <property type="entry name" value="Ig_sub"/>
</dbReference>
<evidence type="ECO:0000256" key="9">
    <source>
        <dbReference type="SAM" id="SignalP"/>
    </source>
</evidence>
<evidence type="ECO:0000256" key="2">
    <source>
        <dbReference type="ARBA" id="ARBA00022692"/>
    </source>
</evidence>
<evidence type="ECO:0000259" key="10">
    <source>
        <dbReference type="PROSITE" id="PS50011"/>
    </source>
</evidence>
<feature type="domain" description="Ig-like" evidence="11">
    <location>
        <begin position="29"/>
        <end position="133"/>
    </location>
</feature>
<evidence type="ECO:0000313" key="12">
    <source>
        <dbReference type="EnsemblMetazoa" id="XP_030834392"/>
    </source>
</evidence>
<evidence type="ECO:0000256" key="7">
    <source>
        <dbReference type="SAM" id="MobiDB-lite"/>
    </source>
</evidence>
<dbReference type="InterPro" id="IPR036179">
    <property type="entry name" value="Ig-like_dom_sf"/>
</dbReference>
<dbReference type="EnsemblMetazoa" id="XM_030978532">
    <property type="protein sequence ID" value="XP_030834392"/>
    <property type="gene ID" value="LOC115918442"/>
</dbReference>
<evidence type="ECO:0000313" key="13">
    <source>
        <dbReference type="Proteomes" id="UP000007110"/>
    </source>
</evidence>
<dbReference type="Pfam" id="PF07714">
    <property type="entry name" value="PK_Tyr_Ser-Thr"/>
    <property type="match status" value="1"/>
</dbReference>
<dbReference type="InterPro" id="IPR050122">
    <property type="entry name" value="RTK"/>
</dbReference>
<protein>
    <submittedName>
        <fullName evidence="12">Uncharacterized protein</fullName>
    </submittedName>
</protein>
<dbReference type="GO" id="GO:0004714">
    <property type="term" value="F:transmembrane receptor protein tyrosine kinase activity"/>
    <property type="evidence" value="ECO:0000318"/>
    <property type="project" value="GO_Central"/>
</dbReference>
<feature type="transmembrane region" description="Helical" evidence="8">
    <location>
        <begin position="156"/>
        <end position="178"/>
    </location>
</feature>
<dbReference type="PANTHER" id="PTHR24416:SF600">
    <property type="entry name" value="PDGF- AND VEGF-RECEPTOR RELATED, ISOFORM J"/>
    <property type="match status" value="1"/>
</dbReference>
<keyword evidence="9" id="KW-0732">Signal</keyword>
<dbReference type="RefSeq" id="XP_030834392.1">
    <property type="nucleotide sequence ID" value="XM_030978532.1"/>
</dbReference>
<dbReference type="Gene3D" id="1.10.510.10">
    <property type="entry name" value="Transferase(Phosphotransferase) domain 1"/>
    <property type="match status" value="1"/>
</dbReference>
<dbReference type="InParanoid" id="A0A7M7NFV5"/>
<dbReference type="PROSITE" id="PS50011">
    <property type="entry name" value="PROTEIN_KINASE_DOM"/>
    <property type="match status" value="1"/>
</dbReference>
<dbReference type="KEGG" id="spu:115918442"/>
<dbReference type="GO" id="GO:0005886">
    <property type="term" value="C:plasma membrane"/>
    <property type="evidence" value="ECO:0000318"/>
    <property type="project" value="GO_Central"/>
</dbReference>
<accession>A0A7M7NFV5</accession>
<dbReference type="Gene3D" id="2.60.40.10">
    <property type="entry name" value="Immunoglobulins"/>
    <property type="match status" value="1"/>
</dbReference>
<dbReference type="GO" id="GO:0005524">
    <property type="term" value="F:ATP binding"/>
    <property type="evidence" value="ECO:0007669"/>
    <property type="project" value="InterPro"/>
</dbReference>
<dbReference type="GO" id="GO:0043235">
    <property type="term" value="C:receptor complex"/>
    <property type="evidence" value="ECO:0000318"/>
    <property type="project" value="GO_Central"/>
</dbReference>
<dbReference type="InterPro" id="IPR007110">
    <property type="entry name" value="Ig-like_dom"/>
</dbReference>
<dbReference type="SUPFAM" id="SSF48726">
    <property type="entry name" value="Immunoglobulin"/>
    <property type="match status" value="1"/>
</dbReference>
<keyword evidence="2 8" id="KW-0812">Transmembrane</keyword>
<reference evidence="13" key="1">
    <citation type="submission" date="2015-02" db="EMBL/GenBank/DDBJ databases">
        <title>Genome sequencing for Strongylocentrotus purpuratus.</title>
        <authorList>
            <person name="Murali S."/>
            <person name="Liu Y."/>
            <person name="Vee V."/>
            <person name="English A."/>
            <person name="Wang M."/>
            <person name="Skinner E."/>
            <person name="Han Y."/>
            <person name="Muzny D.M."/>
            <person name="Worley K.C."/>
            <person name="Gibbs R.A."/>
        </authorList>
    </citation>
    <scope>NUCLEOTIDE SEQUENCE</scope>
</reference>
<dbReference type="InterPro" id="IPR000719">
    <property type="entry name" value="Prot_kinase_dom"/>
</dbReference>